<gene>
    <name evidence="2" type="ORF">CVT24_012599</name>
</gene>
<protein>
    <recommendedName>
        <fullName evidence="4">Chromatin target of PRMT1 protein C-terminal domain-containing protein</fullName>
    </recommendedName>
</protein>
<name>A0A409YJT2_9AGAR</name>
<dbReference type="PANTHER" id="PTHR16291:SF0">
    <property type="entry name" value="NUCLEAR CAP-BINDING PROTEIN SUBUNIT 3"/>
    <property type="match status" value="1"/>
</dbReference>
<proteinExistence type="predicted"/>
<dbReference type="GO" id="GO:0005634">
    <property type="term" value="C:nucleus"/>
    <property type="evidence" value="ECO:0007669"/>
    <property type="project" value="TreeGrafter"/>
</dbReference>
<evidence type="ECO:0000256" key="1">
    <source>
        <dbReference type="SAM" id="MobiDB-lite"/>
    </source>
</evidence>
<organism evidence="2 3">
    <name type="scientific">Panaeolus cyanescens</name>
    <dbReference type="NCBI Taxonomy" id="181874"/>
    <lineage>
        <taxon>Eukaryota</taxon>
        <taxon>Fungi</taxon>
        <taxon>Dikarya</taxon>
        <taxon>Basidiomycota</taxon>
        <taxon>Agaricomycotina</taxon>
        <taxon>Agaricomycetes</taxon>
        <taxon>Agaricomycetidae</taxon>
        <taxon>Agaricales</taxon>
        <taxon>Agaricineae</taxon>
        <taxon>Galeropsidaceae</taxon>
        <taxon>Panaeolus</taxon>
    </lineage>
</organism>
<feature type="region of interest" description="Disordered" evidence="1">
    <location>
        <begin position="202"/>
        <end position="250"/>
    </location>
</feature>
<feature type="compositionally biased region" description="Basic and acidic residues" evidence="1">
    <location>
        <begin position="375"/>
        <end position="384"/>
    </location>
</feature>
<keyword evidence="3" id="KW-1185">Reference proteome</keyword>
<dbReference type="InParanoid" id="A0A409YJT2"/>
<reference evidence="2 3" key="1">
    <citation type="journal article" date="2018" name="Evol. Lett.">
        <title>Horizontal gene cluster transfer increased hallucinogenic mushroom diversity.</title>
        <authorList>
            <person name="Reynolds H.T."/>
            <person name="Vijayakumar V."/>
            <person name="Gluck-Thaler E."/>
            <person name="Korotkin H.B."/>
            <person name="Matheny P.B."/>
            <person name="Slot J.C."/>
        </authorList>
    </citation>
    <scope>NUCLEOTIDE SEQUENCE [LARGE SCALE GENOMIC DNA]</scope>
    <source>
        <strain evidence="2 3">2629</strain>
    </source>
</reference>
<dbReference type="GO" id="GO:0003729">
    <property type="term" value="F:mRNA binding"/>
    <property type="evidence" value="ECO:0007669"/>
    <property type="project" value="InterPro"/>
</dbReference>
<accession>A0A409YJT2</accession>
<evidence type="ECO:0000313" key="2">
    <source>
        <dbReference type="EMBL" id="PPR03323.1"/>
    </source>
</evidence>
<dbReference type="Pfam" id="PF10309">
    <property type="entry name" value="NCBP3"/>
    <property type="match status" value="1"/>
</dbReference>
<sequence>MDNTPEGVAPEDLALLSYDDKIAYEDQLPTEAERAAEAASAFAKRISTSKVYLLSESTTSGRATKLKTLAEDDDSRMAEDDDMLDDNLPFRPNAILLRGSPIGALSTTRIFAYAKHFETAPLGLEWVDDTTCVLVFESKRDARDGFSRLQKNIAEEPDMDDLLTAKPIPVDLWPPEERINKTLGKGEGLKGILRMRWAKHDDVKKKGAKQQSQFYKKHGAGAGKELYNGRELPPSVPKRKRSDDDEDDQAKRARLDEELDAFLAEDDERKSTAEDLGSDPPSPPSKMRSDYIASDGRTLLERTSQLRIHASDRKRDLASRLSAPLPRRGRQHRGRNDTPPSDSPSLAGRIKPALSDRLAWNHDQEHGRRRGGRGRGREDDDSRSHLPKSAPRTKTKQELDEELDAFLSSSRD</sequence>
<dbReference type="Proteomes" id="UP000284842">
    <property type="component" value="Unassembled WGS sequence"/>
</dbReference>
<comment type="caution">
    <text evidence="2">The sequence shown here is derived from an EMBL/GenBank/DDBJ whole genome shotgun (WGS) entry which is preliminary data.</text>
</comment>
<dbReference type="EMBL" id="NHTK01001074">
    <property type="protein sequence ID" value="PPR03323.1"/>
    <property type="molecule type" value="Genomic_DNA"/>
</dbReference>
<dbReference type="GO" id="GO:0000340">
    <property type="term" value="F:RNA 7-methylguanosine cap binding"/>
    <property type="evidence" value="ECO:0007669"/>
    <property type="project" value="InterPro"/>
</dbReference>
<evidence type="ECO:0008006" key="4">
    <source>
        <dbReference type="Google" id="ProtNLM"/>
    </source>
</evidence>
<dbReference type="OrthoDB" id="422106at2759"/>
<dbReference type="AlphaFoldDB" id="A0A409YJT2"/>
<dbReference type="InterPro" id="IPR019416">
    <property type="entry name" value="NCBP3"/>
</dbReference>
<feature type="compositionally biased region" description="Basic and acidic residues" evidence="1">
    <location>
        <begin position="309"/>
        <end position="318"/>
    </location>
</feature>
<feature type="region of interest" description="Disordered" evidence="1">
    <location>
        <begin position="262"/>
        <end position="412"/>
    </location>
</feature>
<dbReference type="PANTHER" id="PTHR16291">
    <property type="entry name" value="NUCLEAR CAP-BINDING PROTEIN SUBUNIT 3"/>
    <property type="match status" value="1"/>
</dbReference>
<evidence type="ECO:0000313" key="3">
    <source>
        <dbReference type="Proteomes" id="UP000284842"/>
    </source>
</evidence>